<reference evidence="1 2" key="1">
    <citation type="submission" date="2016-11" db="EMBL/GenBank/DDBJ databases">
        <authorList>
            <person name="Jaros S."/>
            <person name="Januszkiewicz K."/>
            <person name="Wedrychowicz H."/>
        </authorList>
    </citation>
    <scope>NUCLEOTIDE SEQUENCE [LARGE SCALE GENOMIC DNA]</scope>
    <source>
        <strain evidence="1 2">DSM 16917</strain>
    </source>
</reference>
<name>A0A1M5UAI5_9GAMM</name>
<keyword evidence="2" id="KW-1185">Reference proteome</keyword>
<evidence type="ECO:0000313" key="1">
    <source>
        <dbReference type="EMBL" id="SHH59969.1"/>
    </source>
</evidence>
<dbReference type="STRING" id="299255.SAMN02745129_2477"/>
<accession>A0A1M5UAI5</accession>
<dbReference type="RefSeq" id="WP_067655413.1">
    <property type="nucleotide sequence ID" value="NZ_FQXG01000003.1"/>
</dbReference>
<dbReference type="EMBL" id="FQXG01000003">
    <property type="protein sequence ID" value="SHH59969.1"/>
    <property type="molecule type" value="Genomic_DNA"/>
</dbReference>
<proteinExistence type="predicted"/>
<gene>
    <name evidence="1" type="ORF">SAMN02745129_2477</name>
</gene>
<sequence>MNAIESAAIARIKQVSRQEQEKLILKHTHRDFKGSDGRSIMQNRNGASCTVDVSCLSEQEFEEKLNSAARKERAERTRDLVDAVVQRHGAPKLPEGYRQQWCTDLAAARDLFAENGILADWPEMAPHRAAIAADIDKEIHREQQALESSGPATLER</sequence>
<protein>
    <submittedName>
        <fullName evidence="1">Uncharacterized protein</fullName>
    </submittedName>
</protein>
<organism evidence="1 2">
    <name type="scientific">Ferrimonas marina</name>
    <dbReference type="NCBI Taxonomy" id="299255"/>
    <lineage>
        <taxon>Bacteria</taxon>
        <taxon>Pseudomonadati</taxon>
        <taxon>Pseudomonadota</taxon>
        <taxon>Gammaproteobacteria</taxon>
        <taxon>Alteromonadales</taxon>
        <taxon>Ferrimonadaceae</taxon>
        <taxon>Ferrimonas</taxon>
    </lineage>
</organism>
<dbReference type="Proteomes" id="UP000184268">
    <property type="component" value="Unassembled WGS sequence"/>
</dbReference>
<evidence type="ECO:0000313" key="2">
    <source>
        <dbReference type="Proteomes" id="UP000184268"/>
    </source>
</evidence>
<dbReference type="AlphaFoldDB" id="A0A1M5UAI5"/>